<keyword evidence="7 10" id="KW-0689">Ribosomal protein</keyword>
<accession>A0A0M0JQ83</accession>
<dbReference type="OrthoDB" id="10259236at2759"/>
<evidence type="ECO:0000256" key="6">
    <source>
        <dbReference type="ARBA" id="ARBA00022884"/>
    </source>
</evidence>
<comment type="similarity">
    <text evidence="1">Belongs to the eukaryotic ribosomal protein eL37 family.</text>
</comment>
<keyword evidence="2" id="KW-0479">Metal-binding</keyword>
<name>A0A0M0JQ83_9EUKA</name>
<evidence type="ECO:0000256" key="9">
    <source>
        <dbReference type="SAM" id="MobiDB-lite"/>
    </source>
</evidence>
<dbReference type="SUPFAM" id="SSF57829">
    <property type="entry name" value="Zn-binding ribosomal proteins"/>
    <property type="match status" value="1"/>
</dbReference>
<evidence type="ECO:0000256" key="2">
    <source>
        <dbReference type="ARBA" id="ARBA00022723"/>
    </source>
</evidence>
<feature type="region of interest" description="Disordered" evidence="9">
    <location>
        <begin position="73"/>
        <end position="93"/>
    </location>
</feature>
<dbReference type="InterPro" id="IPR011332">
    <property type="entry name" value="Ribosomal_zn-bd"/>
</dbReference>
<dbReference type="Proteomes" id="UP000037460">
    <property type="component" value="Unassembled WGS sequence"/>
</dbReference>
<evidence type="ECO:0000313" key="11">
    <source>
        <dbReference type="Proteomes" id="UP000037460"/>
    </source>
</evidence>
<dbReference type="GO" id="GO:0003735">
    <property type="term" value="F:structural constituent of ribosome"/>
    <property type="evidence" value="ECO:0007669"/>
    <property type="project" value="InterPro"/>
</dbReference>
<evidence type="ECO:0000256" key="8">
    <source>
        <dbReference type="ARBA" id="ARBA00023274"/>
    </source>
</evidence>
<reference evidence="11" key="1">
    <citation type="journal article" date="2015" name="PLoS Genet.">
        <title>Genome Sequence and Transcriptome Analyses of Chrysochromulina tobin: Metabolic Tools for Enhanced Algal Fitness in the Prominent Order Prymnesiales (Haptophyceae).</title>
        <authorList>
            <person name="Hovde B.T."/>
            <person name="Deodato C.R."/>
            <person name="Hunsperger H.M."/>
            <person name="Ryken S.A."/>
            <person name="Yost W."/>
            <person name="Jha R.K."/>
            <person name="Patterson J."/>
            <person name="Monnat R.J. Jr."/>
            <person name="Barlow S.B."/>
            <person name="Starkenburg S.R."/>
            <person name="Cattolico R.A."/>
        </authorList>
    </citation>
    <scope>NUCLEOTIDE SEQUENCE</scope>
    <source>
        <strain evidence="11">CCMP291</strain>
    </source>
</reference>
<dbReference type="GO" id="GO:0022625">
    <property type="term" value="C:cytosolic large ribosomal subunit"/>
    <property type="evidence" value="ECO:0007669"/>
    <property type="project" value="TreeGrafter"/>
</dbReference>
<keyword evidence="8" id="KW-0687">Ribonucleoprotein</keyword>
<dbReference type="GO" id="GO:0019843">
    <property type="term" value="F:rRNA binding"/>
    <property type="evidence" value="ECO:0007669"/>
    <property type="project" value="UniProtKB-KW"/>
</dbReference>
<keyword evidence="3" id="KW-0699">rRNA-binding</keyword>
<evidence type="ECO:0000256" key="4">
    <source>
        <dbReference type="ARBA" id="ARBA00022771"/>
    </source>
</evidence>
<dbReference type="EMBL" id="JWZX01002518">
    <property type="protein sequence ID" value="KOO28756.1"/>
    <property type="molecule type" value="Genomic_DNA"/>
</dbReference>
<comment type="caution">
    <text evidence="10">The sequence shown here is derived from an EMBL/GenBank/DDBJ whole genome shotgun (WGS) entry which is preliminary data.</text>
</comment>
<dbReference type="Pfam" id="PF01907">
    <property type="entry name" value="Ribosomal_L37e"/>
    <property type="match status" value="1"/>
</dbReference>
<evidence type="ECO:0000256" key="5">
    <source>
        <dbReference type="ARBA" id="ARBA00022833"/>
    </source>
</evidence>
<gene>
    <name evidence="10" type="ORF">Ctob_002259</name>
</gene>
<dbReference type="GO" id="GO:0008270">
    <property type="term" value="F:zinc ion binding"/>
    <property type="evidence" value="ECO:0007669"/>
    <property type="project" value="UniProtKB-KW"/>
</dbReference>
<protein>
    <submittedName>
        <fullName evidence="10">Ribosomal protein l37</fullName>
    </submittedName>
</protein>
<evidence type="ECO:0000256" key="1">
    <source>
        <dbReference type="ARBA" id="ARBA00009805"/>
    </source>
</evidence>
<evidence type="ECO:0000256" key="3">
    <source>
        <dbReference type="ARBA" id="ARBA00022730"/>
    </source>
</evidence>
<dbReference type="Gene3D" id="2.20.25.30">
    <property type="match status" value="1"/>
</dbReference>
<dbReference type="PANTHER" id="PTHR10768">
    <property type="entry name" value="60S RIBOSOMAL PROTEIN L37"/>
    <property type="match status" value="1"/>
</dbReference>
<feature type="compositionally biased region" description="Basic and acidic residues" evidence="9">
    <location>
        <begin position="73"/>
        <end position="82"/>
    </location>
</feature>
<dbReference type="PANTHER" id="PTHR10768:SF0">
    <property type="entry name" value="RIBOSOMAL PROTEIN L37"/>
    <property type="match status" value="1"/>
</dbReference>
<sequence>MPHSKQAYKMQIQKTHTSCRRCGRTSFHLQKKVCSACGYPSARNRHYNWGAKMIRRKNRGTGRMRYEKELPRRFKNGFREKTAAPPKKKAAAA</sequence>
<proteinExistence type="inferred from homology"/>
<keyword evidence="6" id="KW-0694">RNA-binding</keyword>
<keyword evidence="5" id="KW-0862">Zinc</keyword>
<organism evidence="10 11">
    <name type="scientific">Chrysochromulina tobinii</name>
    <dbReference type="NCBI Taxonomy" id="1460289"/>
    <lineage>
        <taxon>Eukaryota</taxon>
        <taxon>Haptista</taxon>
        <taxon>Haptophyta</taxon>
        <taxon>Prymnesiophyceae</taxon>
        <taxon>Prymnesiales</taxon>
        <taxon>Chrysochromulinaceae</taxon>
        <taxon>Chrysochromulina</taxon>
    </lineage>
</organism>
<dbReference type="InterPro" id="IPR001569">
    <property type="entry name" value="Ribosomal_eL37"/>
</dbReference>
<keyword evidence="4" id="KW-0863">Zinc-finger</keyword>
<dbReference type="AlphaFoldDB" id="A0A0M0JQ83"/>
<dbReference type="GO" id="GO:0006412">
    <property type="term" value="P:translation"/>
    <property type="evidence" value="ECO:0007669"/>
    <property type="project" value="InterPro"/>
</dbReference>
<evidence type="ECO:0000313" key="10">
    <source>
        <dbReference type="EMBL" id="KOO28756.1"/>
    </source>
</evidence>
<keyword evidence="11" id="KW-1185">Reference proteome</keyword>
<dbReference type="InterPro" id="IPR011331">
    <property type="entry name" value="Ribosomal_eL37/eL43"/>
</dbReference>
<evidence type="ECO:0000256" key="7">
    <source>
        <dbReference type="ARBA" id="ARBA00022980"/>
    </source>
</evidence>